<dbReference type="AlphaFoldDB" id="A0A5J5ETC7"/>
<feature type="compositionally biased region" description="Polar residues" evidence="1">
    <location>
        <begin position="38"/>
        <end position="59"/>
    </location>
</feature>
<reference evidence="2 3" key="1">
    <citation type="submission" date="2019-09" db="EMBL/GenBank/DDBJ databases">
        <title>Draft genome of the ectomycorrhizal ascomycete Sphaerosporella brunnea.</title>
        <authorList>
            <consortium name="DOE Joint Genome Institute"/>
            <person name="Benucci G.M."/>
            <person name="Marozzi G."/>
            <person name="Antonielli L."/>
            <person name="Sanchez S."/>
            <person name="Marco P."/>
            <person name="Wang X."/>
            <person name="Falini L.B."/>
            <person name="Barry K."/>
            <person name="Haridas S."/>
            <person name="Lipzen A."/>
            <person name="Labutti K."/>
            <person name="Grigoriev I.V."/>
            <person name="Murat C."/>
            <person name="Martin F."/>
            <person name="Albertini E."/>
            <person name="Donnini D."/>
            <person name="Bonito G."/>
        </authorList>
    </citation>
    <scope>NUCLEOTIDE SEQUENCE [LARGE SCALE GENOMIC DNA]</scope>
    <source>
        <strain evidence="2 3">Sb_GMNB300</strain>
    </source>
</reference>
<feature type="compositionally biased region" description="Polar residues" evidence="1">
    <location>
        <begin position="14"/>
        <end position="26"/>
    </location>
</feature>
<organism evidence="2 3">
    <name type="scientific">Sphaerosporella brunnea</name>
    <dbReference type="NCBI Taxonomy" id="1250544"/>
    <lineage>
        <taxon>Eukaryota</taxon>
        <taxon>Fungi</taxon>
        <taxon>Dikarya</taxon>
        <taxon>Ascomycota</taxon>
        <taxon>Pezizomycotina</taxon>
        <taxon>Pezizomycetes</taxon>
        <taxon>Pezizales</taxon>
        <taxon>Pyronemataceae</taxon>
        <taxon>Sphaerosporella</taxon>
    </lineage>
</organism>
<dbReference type="InParanoid" id="A0A5J5ETC7"/>
<feature type="region of interest" description="Disordered" evidence="1">
    <location>
        <begin position="1"/>
        <end position="78"/>
    </location>
</feature>
<comment type="caution">
    <text evidence="2">The sequence shown here is derived from an EMBL/GenBank/DDBJ whole genome shotgun (WGS) entry which is preliminary data.</text>
</comment>
<evidence type="ECO:0000313" key="2">
    <source>
        <dbReference type="EMBL" id="KAA8903268.1"/>
    </source>
</evidence>
<evidence type="ECO:0000313" key="3">
    <source>
        <dbReference type="Proteomes" id="UP000326924"/>
    </source>
</evidence>
<proteinExistence type="predicted"/>
<dbReference type="EMBL" id="VXIS01000120">
    <property type="protein sequence ID" value="KAA8903268.1"/>
    <property type="molecule type" value="Genomic_DNA"/>
</dbReference>
<keyword evidence="3" id="KW-1185">Reference proteome</keyword>
<dbReference type="Proteomes" id="UP000326924">
    <property type="component" value="Unassembled WGS sequence"/>
</dbReference>
<protein>
    <submittedName>
        <fullName evidence="2">Uncharacterized protein</fullName>
    </submittedName>
</protein>
<name>A0A5J5ETC7_9PEZI</name>
<accession>A0A5J5ETC7</accession>
<sequence>MSPNIASGEPVTPQPLQSERTYNTTPGYPAEQLPGSGPSPQVLGSTAEASNREPQQTPRPNGPVHSPDVNEPSHPDTLFAAPGMDELKEVFNLTEEDLQKLQLAGWQLRGDVLDLIRCYHRVEAHCRLISSNNNACAASQKPSAEELMLVIAKMLWNEDCNSLSTAIVNHRAELRLAAETAFSGPVLPNYRSESFFIYRRLFTNKGRFSPKLG</sequence>
<evidence type="ECO:0000256" key="1">
    <source>
        <dbReference type="SAM" id="MobiDB-lite"/>
    </source>
</evidence>
<gene>
    <name evidence="2" type="ORF">FN846DRAFT_62475</name>
</gene>